<gene>
    <name evidence="1" type="ORF">MGG_15213</name>
</gene>
<dbReference type="EMBL" id="CM001233">
    <property type="protein sequence ID" value="EHA51760.1"/>
    <property type="molecule type" value="Genomic_DNA"/>
</dbReference>
<reference key="2">
    <citation type="submission" date="2011-05" db="EMBL/GenBank/DDBJ databases">
        <title>The Genome Sequence of Magnaporthe oryzae 70-15.</title>
        <authorList>
            <consortium name="The Broad Institute Genome Sequencing Platform"/>
            <person name="Ma L.-J."/>
            <person name="Dead R."/>
            <person name="Young S.K."/>
            <person name="Zeng Q."/>
            <person name="Gargeya S."/>
            <person name="Fitzgerald M."/>
            <person name="Haas B."/>
            <person name="Abouelleil A."/>
            <person name="Alvarado L."/>
            <person name="Arachchi H.M."/>
            <person name="Berlin A."/>
            <person name="Brown A."/>
            <person name="Chapman S.B."/>
            <person name="Chen Z."/>
            <person name="Dunbar C."/>
            <person name="Freedman E."/>
            <person name="Gearin G."/>
            <person name="Gellesch M."/>
            <person name="Goldberg J."/>
            <person name="Griggs A."/>
            <person name="Gujja S."/>
            <person name="Heiman D."/>
            <person name="Howarth C."/>
            <person name="Larson L."/>
            <person name="Lui A."/>
            <person name="MacDonald P.J.P."/>
            <person name="Mehta T."/>
            <person name="Montmayeur A."/>
            <person name="Murphy C."/>
            <person name="Neiman D."/>
            <person name="Pearson M."/>
            <person name="Priest M."/>
            <person name="Roberts A."/>
            <person name="Saif S."/>
            <person name="Shea T."/>
            <person name="Shenoy N."/>
            <person name="Sisk P."/>
            <person name="Stolte C."/>
            <person name="Sykes S."/>
            <person name="Yandava C."/>
            <person name="Wortman J."/>
            <person name="Nusbaum C."/>
            <person name="Birren B."/>
        </authorList>
    </citation>
    <scope>NUCLEOTIDE SEQUENCE</scope>
    <source>
        <strain>70-15</strain>
    </source>
</reference>
<organism evidence="1 2">
    <name type="scientific">Pyricularia oryzae (strain 70-15 / ATCC MYA-4617 / FGSC 8958)</name>
    <name type="common">Rice blast fungus</name>
    <name type="synonym">Magnaporthe oryzae</name>
    <dbReference type="NCBI Taxonomy" id="242507"/>
    <lineage>
        <taxon>Eukaryota</taxon>
        <taxon>Fungi</taxon>
        <taxon>Dikarya</taxon>
        <taxon>Ascomycota</taxon>
        <taxon>Pezizomycotina</taxon>
        <taxon>Sordariomycetes</taxon>
        <taxon>Sordariomycetidae</taxon>
        <taxon>Magnaporthales</taxon>
        <taxon>Pyriculariaceae</taxon>
        <taxon>Pyricularia</taxon>
    </lineage>
</organism>
<sequence>MSVAKGEASGDEFALCVTQHTLAWFEETSSGALMCGIIMKGFVAYTVDQGGAQNDVFFNIATSLCGYLQVVAAASPLMSLLEAKGPRKLVNASELMFLDRLLGLLEAEQLHARDLAVVSGTLVTLEVPDSGYGDTLDTASPGAAILRYGADDFKFTYGASAVGADIFGCDWSAKLATLSSGDPVSIEPLPRTQSLWLIKTLPFRIEPVADALSWLLENTTNNDDFLHHADSYAYLNVMQNFNQSRLSAFVSQQQPIFHVTFAAADLATGDLFSSYSCQYRAYAAGRDGTLGTLTSVPFLESTLLGYRTMLGRRLLHPWMRKTSLTTGCW</sequence>
<dbReference type="OrthoDB" id="3243653at2759"/>
<reference evidence="1 2" key="1">
    <citation type="journal article" date="2005" name="Nature">
        <title>The genome sequence of the rice blast fungus Magnaporthe grisea.</title>
        <authorList>
            <person name="Dean R.A."/>
            <person name="Talbot N.J."/>
            <person name="Ebbole D.J."/>
            <person name="Farman M.L."/>
            <person name="Mitchell T.K."/>
            <person name="Orbach M.J."/>
            <person name="Thon M."/>
            <person name="Kulkarni R."/>
            <person name="Xu J.R."/>
            <person name="Pan H."/>
            <person name="Read N.D."/>
            <person name="Lee Y.H."/>
            <person name="Carbone I."/>
            <person name="Brown D."/>
            <person name="Oh Y.Y."/>
            <person name="Donofrio N."/>
            <person name="Jeong J.S."/>
            <person name="Soanes D.M."/>
            <person name="Djonovic S."/>
            <person name="Kolomiets E."/>
            <person name="Rehmeyer C."/>
            <person name="Li W."/>
            <person name="Harding M."/>
            <person name="Kim S."/>
            <person name="Lebrun M.H."/>
            <person name="Bohnert H."/>
            <person name="Coughlan S."/>
            <person name="Butler J."/>
            <person name="Calvo S."/>
            <person name="Ma L.J."/>
            <person name="Nicol R."/>
            <person name="Purcell S."/>
            <person name="Nusbaum C."/>
            <person name="Galagan J.E."/>
            <person name="Birren B.W."/>
        </authorList>
    </citation>
    <scope>NUCLEOTIDE SEQUENCE [LARGE SCALE GENOMIC DNA]</scope>
    <source>
        <strain evidence="2">70-15 / ATCC MYA-4617 / FGSC 8958</strain>
    </source>
</reference>
<dbReference type="InParanoid" id="G4N301"/>
<dbReference type="RefSeq" id="XP_003711567.1">
    <property type="nucleotide sequence ID" value="XM_003711519.1"/>
</dbReference>
<dbReference type="Proteomes" id="UP000009058">
    <property type="component" value="Chromosome 3"/>
</dbReference>
<evidence type="ECO:0000313" key="2">
    <source>
        <dbReference type="Proteomes" id="UP000009058"/>
    </source>
</evidence>
<evidence type="ECO:0000313" key="1">
    <source>
        <dbReference type="EMBL" id="EHA51760.1"/>
    </source>
</evidence>
<keyword evidence="2" id="KW-1185">Reference proteome</keyword>
<proteinExistence type="predicted"/>
<dbReference type="GeneID" id="12984137"/>
<protein>
    <submittedName>
        <fullName evidence="1">Uncharacterized protein</fullName>
    </submittedName>
</protein>
<dbReference type="VEuPathDB" id="FungiDB:MGG_15213"/>
<name>G4N301_PYRO7</name>
<dbReference type="KEGG" id="mgr:MGG_15213"/>
<dbReference type="AlphaFoldDB" id="G4N301"/>
<dbReference type="HOGENOM" id="CLU_844870_0_0_1"/>
<dbReference type="eggNOG" id="ENOG502SA2T">
    <property type="taxonomic scope" value="Eukaryota"/>
</dbReference>
<accession>G4N301</accession>